<evidence type="ECO:0000256" key="1">
    <source>
        <dbReference type="SAM" id="MobiDB-lite"/>
    </source>
</evidence>
<organism evidence="2 3">
    <name type="scientific">Chlamydomonas schloesseri</name>
    <dbReference type="NCBI Taxonomy" id="2026947"/>
    <lineage>
        <taxon>Eukaryota</taxon>
        <taxon>Viridiplantae</taxon>
        <taxon>Chlorophyta</taxon>
        <taxon>core chlorophytes</taxon>
        <taxon>Chlorophyceae</taxon>
        <taxon>CS clade</taxon>
        <taxon>Chlamydomonadales</taxon>
        <taxon>Chlamydomonadaceae</taxon>
        <taxon>Chlamydomonas</taxon>
    </lineage>
</organism>
<feature type="compositionally biased region" description="Basic and acidic residues" evidence="1">
    <location>
        <begin position="1"/>
        <end position="28"/>
    </location>
</feature>
<dbReference type="Proteomes" id="UP000613740">
    <property type="component" value="Unassembled WGS sequence"/>
</dbReference>
<keyword evidence="3" id="KW-1185">Reference proteome</keyword>
<protein>
    <submittedName>
        <fullName evidence="2">Uncharacterized protein</fullName>
    </submittedName>
</protein>
<name>A0A835TPR7_9CHLO</name>
<evidence type="ECO:0000313" key="3">
    <source>
        <dbReference type="Proteomes" id="UP000613740"/>
    </source>
</evidence>
<proteinExistence type="predicted"/>
<feature type="region of interest" description="Disordered" evidence="1">
    <location>
        <begin position="71"/>
        <end position="98"/>
    </location>
</feature>
<dbReference type="OrthoDB" id="540492at2759"/>
<comment type="caution">
    <text evidence="2">The sequence shown here is derived from an EMBL/GenBank/DDBJ whole genome shotgun (WGS) entry which is preliminary data.</text>
</comment>
<sequence length="98" mass="10226">MASMETKNEVAQEKYGKDFEELSGKERQSVGGTIGGNIRKEAGTDYSEMGKEVSGAVAAGSRNAVAGQYQGGRAVPGQQGSSRAAGQAKYGILKRSPR</sequence>
<evidence type="ECO:0000313" key="2">
    <source>
        <dbReference type="EMBL" id="KAG2443010.1"/>
    </source>
</evidence>
<reference evidence="2" key="1">
    <citation type="journal article" date="2020" name="bioRxiv">
        <title>Comparative genomics of Chlamydomonas.</title>
        <authorList>
            <person name="Craig R.J."/>
            <person name="Hasan A.R."/>
            <person name="Ness R.W."/>
            <person name="Keightley P.D."/>
        </authorList>
    </citation>
    <scope>NUCLEOTIDE SEQUENCE</scope>
    <source>
        <strain evidence="2">CCAP 11/173</strain>
    </source>
</reference>
<accession>A0A835TPR7</accession>
<gene>
    <name evidence="2" type="ORF">HYH02_009426</name>
</gene>
<dbReference type="AlphaFoldDB" id="A0A835TPR7"/>
<dbReference type="EMBL" id="JAEHOD010000032">
    <property type="protein sequence ID" value="KAG2443010.1"/>
    <property type="molecule type" value="Genomic_DNA"/>
</dbReference>
<feature type="region of interest" description="Disordered" evidence="1">
    <location>
        <begin position="1"/>
        <end position="41"/>
    </location>
</feature>